<keyword evidence="3" id="KW-0547">Nucleotide-binding</keyword>
<gene>
    <name evidence="9" type="ORF">OCK74_22430</name>
</gene>
<comment type="similarity">
    <text evidence="1">Belongs to the four-carbon acid sugar kinase family.</text>
</comment>
<dbReference type="Proteomes" id="UP001155483">
    <property type="component" value="Unassembled WGS sequence"/>
</dbReference>
<dbReference type="SUPFAM" id="SSF142764">
    <property type="entry name" value="YgbK-like"/>
    <property type="match status" value="1"/>
</dbReference>
<evidence type="ECO:0000259" key="7">
    <source>
        <dbReference type="Pfam" id="PF07005"/>
    </source>
</evidence>
<dbReference type="Pfam" id="PF07005">
    <property type="entry name" value="SBD_N"/>
    <property type="match status" value="1"/>
</dbReference>
<sequence length="385" mass="42301">MIVVLADDLTGAAELGGIALHYNLDIEINMSVNPRSNANFLIISTDTRAMPKEKAGVEAAKATAKAMKLKPKMIFKKIDSVLRGHILPEINAQLKQLNLHKALLVPANPALGRTLTNGMYYINGQPIHESGFSKDPEFAIKSSRVADMLHAHDEPLYVISNQEPLPESGIIVGEAQTTDDLNRWASQIDTDTLIAGAAGFFSALLDKMNLEPRTSIESEDTIFGKPALFVCGTAFGKSVEAIKSIKKKGGPVSYMPKEIIASSNPADSYYQQWSDEVVSLLAAKGKAIIAIDEKTTKDIDLSTADLREKTAQAVEYILEKVYVRELLVEGGSTASTIIKKLQFNRFFPIKELMPGVIRMSVEGKDDFYLTLKPGSYDWPAHIWKF</sequence>
<evidence type="ECO:0000259" key="8">
    <source>
        <dbReference type="Pfam" id="PF17042"/>
    </source>
</evidence>
<evidence type="ECO:0000256" key="3">
    <source>
        <dbReference type="ARBA" id="ARBA00022741"/>
    </source>
</evidence>
<dbReference type="EMBL" id="JAOTIF010000025">
    <property type="protein sequence ID" value="MCU7551894.1"/>
    <property type="molecule type" value="Genomic_DNA"/>
</dbReference>
<dbReference type="Pfam" id="PF17042">
    <property type="entry name" value="NBD_C"/>
    <property type="match status" value="1"/>
</dbReference>
<dbReference type="Gene3D" id="3.40.50.10840">
    <property type="entry name" value="Putative sugar-binding, N-terminal domain"/>
    <property type="match status" value="1"/>
</dbReference>
<reference evidence="9" key="2">
    <citation type="submission" date="2023-04" db="EMBL/GenBank/DDBJ databases">
        <title>Paracnuella aquatica gen. nov., sp. nov., a member of the family Chitinophagaceae isolated from a hot spring.</title>
        <authorList>
            <person name="Wang C."/>
        </authorList>
    </citation>
    <scope>NUCLEOTIDE SEQUENCE</scope>
    <source>
        <strain evidence="9">LB-8</strain>
    </source>
</reference>
<feature type="domain" description="Four-carbon acid sugar kinase N-terminal" evidence="7">
    <location>
        <begin position="2"/>
        <end position="204"/>
    </location>
</feature>
<comment type="caution">
    <text evidence="9">The sequence shown here is derived from an EMBL/GenBank/DDBJ whole genome shotgun (WGS) entry which is preliminary data.</text>
</comment>
<evidence type="ECO:0000313" key="10">
    <source>
        <dbReference type="Proteomes" id="UP001155483"/>
    </source>
</evidence>
<evidence type="ECO:0000256" key="1">
    <source>
        <dbReference type="ARBA" id="ARBA00005715"/>
    </source>
</evidence>
<feature type="domain" description="Four-carbon acid sugar kinase nucleotide binding" evidence="8">
    <location>
        <begin position="230"/>
        <end position="375"/>
    </location>
</feature>
<dbReference type="GO" id="GO:0016301">
    <property type="term" value="F:kinase activity"/>
    <property type="evidence" value="ECO:0007669"/>
    <property type="project" value="UniProtKB-KW"/>
</dbReference>
<keyword evidence="6" id="KW-0119">Carbohydrate metabolism</keyword>
<evidence type="ECO:0000256" key="6">
    <source>
        <dbReference type="ARBA" id="ARBA00023277"/>
    </source>
</evidence>
<evidence type="ECO:0000256" key="5">
    <source>
        <dbReference type="ARBA" id="ARBA00022840"/>
    </source>
</evidence>
<name>A0A9X2XPV2_9BACT</name>
<keyword evidence="5" id="KW-0067">ATP-binding</keyword>
<dbReference type="AlphaFoldDB" id="A0A9X2XPV2"/>
<accession>A0A9X2XPV2</accession>
<dbReference type="Gene3D" id="3.40.980.20">
    <property type="entry name" value="Four-carbon acid sugar kinase, nucleotide binding domain"/>
    <property type="match status" value="1"/>
</dbReference>
<keyword evidence="4" id="KW-0418">Kinase</keyword>
<keyword evidence="10" id="KW-1185">Reference proteome</keyword>
<evidence type="ECO:0000256" key="4">
    <source>
        <dbReference type="ARBA" id="ARBA00022777"/>
    </source>
</evidence>
<dbReference type="RefSeq" id="WP_279299331.1">
    <property type="nucleotide sequence ID" value="NZ_JAOTIF010000025.1"/>
</dbReference>
<evidence type="ECO:0000256" key="2">
    <source>
        <dbReference type="ARBA" id="ARBA00022679"/>
    </source>
</evidence>
<evidence type="ECO:0008006" key="11">
    <source>
        <dbReference type="Google" id="ProtNLM"/>
    </source>
</evidence>
<organism evidence="9 10">
    <name type="scientific">Paraflavisolibacter caeni</name>
    <dbReference type="NCBI Taxonomy" id="2982496"/>
    <lineage>
        <taxon>Bacteria</taxon>
        <taxon>Pseudomonadati</taxon>
        <taxon>Bacteroidota</taxon>
        <taxon>Chitinophagia</taxon>
        <taxon>Chitinophagales</taxon>
        <taxon>Chitinophagaceae</taxon>
        <taxon>Paraflavisolibacter</taxon>
    </lineage>
</organism>
<evidence type="ECO:0000313" key="9">
    <source>
        <dbReference type="EMBL" id="MCU7551894.1"/>
    </source>
</evidence>
<dbReference type="InterPro" id="IPR037051">
    <property type="entry name" value="4-carb_acid_sugar_kinase_N_sf"/>
</dbReference>
<dbReference type="GO" id="GO:0005524">
    <property type="term" value="F:ATP binding"/>
    <property type="evidence" value="ECO:0007669"/>
    <property type="project" value="UniProtKB-KW"/>
</dbReference>
<dbReference type="InterPro" id="IPR010737">
    <property type="entry name" value="4-carb_acid_sugar_kinase_N"/>
</dbReference>
<keyword evidence="2" id="KW-0808">Transferase</keyword>
<reference evidence="9" key="1">
    <citation type="submission" date="2022-09" db="EMBL/GenBank/DDBJ databases">
        <authorList>
            <person name="Yuan C."/>
            <person name="Ke Z."/>
        </authorList>
    </citation>
    <scope>NUCLEOTIDE SEQUENCE</scope>
    <source>
        <strain evidence="9">LB-8</strain>
    </source>
</reference>
<proteinExistence type="inferred from homology"/>
<dbReference type="InterPro" id="IPR042213">
    <property type="entry name" value="NBD_C_sf"/>
</dbReference>
<dbReference type="InterPro" id="IPR031475">
    <property type="entry name" value="NBD_C"/>
</dbReference>
<protein>
    <recommendedName>
        <fullName evidence="11">Four-carbon acid sugar kinase family protein</fullName>
    </recommendedName>
</protein>